<name>A0A026WL81_OOCBI</name>
<evidence type="ECO:0000313" key="1">
    <source>
        <dbReference type="EMBL" id="EZA56421.1"/>
    </source>
</evidence>
<keyword evidence="2" id="KW-1185">Reference proteome</keyword>
<evidence type="ECO:0000313" key="2">
    <source>
        <dbReference type="Proteomes" id="UP000053097"/>
    </source>
</evidence>
<reference evidence="1 2" key="1">
    <citation type="journal article" date="2014" name="Curr. Biol.">
        <title>The genome of the clonal raider ant Cerapachys biroi.</title>
        <authorList>
            <person name="Oxley P.R."/>
            <person name="Ji L."/>
            <person name="Fetter-Pruneda I."/>
            <person name="McKenzie S.K."/>
            <person name="Li C."/>
            <person name="Hu H."/>
            <person name="Zhang G."/>
            <person name="Kronauer D.J."/>
        </authorList>
    </citation>
    <scope>NUCLEOTIDE SEQUENCE [LARGE SCALE GENOMIC DNA]</scope>
</reference>
<accession>A0A026WL81</accession>
<sequence>MIPTFSTILLFRVSNGAGRHSPLIFMPMRGVDMSRRQFKLSPAKRGATTLSLRSRGM</sequence>
<dbReference type="EMBL" id="KK107167">
    <property type="protein sequence ID" value="EZA56421.1"/>
    <property type="molecule type" value="Genomic_DNA"/>
</dbReference>
<proteinExistence type="predicted"/>
<gene>
    <name evidence="1" type="ORF">X777_03041</name>
</gene>
<protein>
    <submittedName>
        <fullName evidence="1">Uncharacterized protein</fullName>
    </submittedName>
</protein>
<dbReference type="AlphaFoldDB" id="A0A026WL81"/>
<dbReference type="Proteomes" id="UP000053097">
    <property type="component" value="Unassembled WGS sequence"/>
</dbReference>
<organism evidence="1 2">
    <name type="scientific">Ooceraea biroi</name>
    <name type="common">Clonal raider ant</name>
    <name type="synonym">Cerapachys biroi</name>
    <dbReference type="NCBI Taxonomy" id="2015173"/>
    <lineage>
        <taxon>Eukaryota</taxon>
        <taxon>Metazoa</taxon>
        <taxon>Ecdysozoa</taxon>
        <taxon>Arthropoda</taxon>
        <taxon>Hexapoda</taxon>
        <taxon>Insecta</taxon>
        <taxon>Pterygota</taxon>
        <taxon>Neoptera</taxon>
        <taxon>Endopterygota</taxon>
        <taxon>Hymenoptera</taxon>
        <taxon>Apocrita</taxon>
        <taxon>Aculeata</taxon>
        <taxon>Formicoidea</taxon>
        <taxon>Formicidae</taxon>
        <taxon>Dorylinae</taxon>
        <taxon>Ooceraea</taxon>
    </lineage>
</organism>